<reference evidence="1 2" key="1">
    <citation type="submission" date="2023-05" db="EMBL/GenBank/DDBJ databases">
        <title>B98-5 Cell Line De Novo Hybrid Assembly: An Optical Mapping Approach.</title>
        <authorList>
            <person name="Kananen K."/>
            <person name="Auerbach J.A."/>
            <person name="Kautto E."/>
            <person name="Blachly J.S."/>
        </authorList>
    </citation>
    <scope>NUCLEOTIDE SEQUENCE [LARGE SCALE GENOMIC DNA]</scope>
    <source>
        <strain evidence="1">B95-8</strain>
        <tissue evidence="1">Cell line</tissue>
    </source>
</reference>
<sequence>ELDGKPASPTPVIVASHTANKEEKSLLELEVDLDNLELEDIDTTDINLDEDILDD</sequence>
<dbReference type="EMBL" id="JASSZA010000017">
    <property type="protein sequence ID" value="KAK2090411.1"/>
    <property type="molecule type" value="Genomic_DNA"/>
</dbReference>
<comment type="caution">
    <text evidence="1">The sequence shown here is derived from an EMBL/GenBank/DDBJ whole genome shotgun (WGS) entry which is preliminary data.</text>
</comment>
<protein>
    <submittedName>
        <fullName evidence="1">Coatomer subunit beta</fullName>
    </submittedName>
</protein>
<evidence type="ECO:0000313" key="1">
    <source>
        <dbReference type="EMBL" id="KAK2090411.1"/>
    </source>
</evidence>
<name>A0ABQ9U0R8_SAGOE</name>
<dbReference type="Proteomes" id="UP001266305">
    <property type="component" value="Unassembled WGS sequence"/>
</dbReference>
<gene>
    <name evidence="1" type="primary">COPB2_1</name>
    <name evidence="1" type="ORF">P7K49_031667</name>
</gene>
<evidence type="ECO:0000313" key="2">
    <source>
        <dbReference type="Proteomes" id="UP001266305"/>
    </source>
</evidence>
<feature type="non-terminal residue" evidence="1">
    <location>
        <position position="1"/>
    </location>
</feature>
<keyword evidence="2" id="KW-1185">Reference proteome</keyword>
<proteinExistence type="predicted"/>
<accession>A0ABQ9U0R8</accession>
<organism evidence="1 2">
    <name type="scientific">Saguinus oedipus</name>
    <name type="common">Cotton-top tamarin</name>
    <name type="synonym">Oedipomidas oedipus</name>
    <dbReference type="NCBI Taxonomy" id="9490"/>
    <lineage>
        <taxon>Eukaryota</taxon>
        <taxon>Metazoa</taxon>
        <taxon>Chordata</taxon>
        <taxon>Craniata</taxon>
        <taxon>Vertebrata</taxon>
        <taxon>Euteleostomi</taxon>
        <taxon>Mammalia</taxon>
        <taxon>Eutheria</taxon>
        <taxon>Euarchontoglires</taxon>
        <taxon>Primates</taxon>
        <taxon>Haplorrhini</taxon>
        <taxon>Platyrrhini</taxon>
        <taxon>Cebidae</taxon>
        <taxon>Callitrichinae</taxon>
        <taxon>Saguinus</taxon>
    </lineage>
</organism>